<keyword evidence="1 6" id="KW-0963">Cytoplasm</keyword>
<dbReference type="InterPro" id="IPR001537">
    <property type="entry name" value="SpoU_MeTrfase"/>
</dbReference>
<dbReference type="InterPro" id="IPR016914">
    <property type="entry name" value="TrmL"/>
</dbReference>
<dbReference type="AlphaFoldDB" id="S3PM76"/>
<dbReference type="GO" id="GO:0042802">
    <property type="term" value="F:identical protein binding"/>
    <property type="evidence" value="ECO:0007669"/>
    <property type="project" value="UniProtKB-ARBA"/>
</dbReference>
<comment type="subcellular location">
    <subcellularLocation>
        <location evidence="6">Cytoplasm</location>
    </subcellularLocation>
</comment>
<dbReference type="GO" id="GO:0005737">
    <property type="term" value="C:cytoplasm"/>
    <property type="evidence" value="ECO:0007669"/>
    <property type="project" value="UniProtKB-SubCell"/>
</dbReference>
<evidence type="ECO:0000256" key="3">
    <source>
        <dbReference type="ARBA" id="ARBA00022679"/>
    </source>
</evidence>
<dbReference type="PANTHER" id="PTHR42971:SF1">
    <property type="entry name" value="TRNA (CYTIDINE(34)-2'-O)-METHYLTRANSFERASE"/>
    <property type="match status" value="1"/>
</dbReference>
<comment type="subunit">
    <text evidence="6">Homodimer.</text>
</comment>
<evidence type="ECO:0000256" key="5">
    <source>
        <dbReference type="ARBA" id="ARBA00022694"/>
    </source>
</evidence>
<keyword evidence="4 6" id="KW-0949">S-adenosyl-L-methionine</keyword>
<dbReference type="EC" id="2.1.1.207" evidence="6"/>
<feature type="binding site" evidence="6 7">
    <location>
        <position position="83"/>
    </location>
    <ligand>
        <name>S-adenosyl-L-methionine</name>
        <dbReference type="ChEBI" id="CHEBI:59789"/>
    </ligand>
</feature>
<proteinExistence type="inferred from homology"/>
<keyword evidence="2 6" id="KW-0489">Methyltransferase</keyword>
<gene>
    <name evidence="6" type="primary">trmL</name>
    <name evidence="9" type="ORF">F945_00799</name>
</gene>
<dbReference type="PANTHER" id="PTHR42971">
    <property type="entry name" value="TRNA (CYTIDINE(34)-2'-O)-METHYLTRANSFERASE"/>
    <property type="match status" value="1"/>
</dbReference>
<dbReference type="STRING" id="632955.GCA_000829675_01954"/>
<evidence type="ECO:0000313" key="10">
    <source>
        <dbReference type="Proteomes" id="UP000014568"/>
    </source>
</evidence>
<comment type="function">
    <text evidence="6">Methylates the ribose at the nucleotide 34 wobble position in the two leucyl isoacceptors tRNA(Leu)(CmAA) and tRNA(Leu)(cmnm5UmAA). Catalyzes the methyl transfer from S-adenosyl-L-methionine to the 2'-OH of the wobble nucleotide.</text>
</comment>
<dbReference type="Proteomes" id="UP000014568">
    <property type="component" value="Unassembled WGS sequence"/>
</dbReference>
<dbReference type="Gene3D" id="3.40.1280.10">
    <property type="match status" value="1"/>
</dbReference>
<dbReference type="PATRIC" id="fig|421052.3.peg.792"/>
<dbReference type="CDD" id="cd18094">
    <property type="entry name" value="SpoU-like_TrmL"/>
    <property type="match status" value="1"/>
</dbReference>
<evidence type="ECO:0000313" key="9">
    <source>
        <dbReference type="EMBL" id="EPF79911.1"/>
    </source>
</evidence>
<sequence length="159" mass="17947">MIHVVLYEPEIPSNTGNIIRLCANTGAQLHLVKPLGFELDDKKLKRAGLDYHEWARMQIWETIEDCLTALAKQGISVDAIYPMTTKGSALPHQSELNRPVALLLGPETRGLPEQVRMMFPVENWIRLPMAPNSRSLNLSNATAVIVYEAWRQQGFKDLI</sequence>
<dbReference type="SUPFAM" id="SSF75217">
    <property type="entry name" value="alpha/beta knot"/>
    <property type="match status" value="1"/>
</dbReference>
<keyword evidence="5 6" id="KW-0819">tRNA processing</keyword>
<dbReference type="FunFam" id="3.40.1280.10:FF:000002">
    <property type="entry name" value="Peptidylprolyl isomerase"/>
    <property type="match status" value="1"/>
</dbReference>
<dbReference type="HOGENOM" id="CLU_110125_1_0_6"/>
<dbReference type="GO" id="GO:0141102">
    <property type="term" value="F:tRNA (5-carboxymethylaminomethyluridine(34)-2'-O)-methyltransferase activity"/>
    <property type="evidence" value="ECO:0007669"/>
    <property type="project" value="RHEA"/>
</dbReference>
<evidence type="ECO:0000256" key="1">
    <source>
        <dbReference type="ARBA" id="ARBA00022490"/>
    </source>
</evidence>
<comment type="catalytic activity">
    <reaction evidence="6">
        <text>cytidine(34) in tRNA + S-adenosyl-L-methionine = 2'-O-methylcytidine(34) in tRNA + S-adenosyl-L-homocysteine + H(+)</text>
        <dbReference type="Rhea" id="RHEA:43084"/>
        <dbReference type="Rhea" id="RHEA-COMP:10331"/>
        <dbReference type="Rhea" id="RHEA-COMP:10332"/>
        <dbReference type="ChEBI" id="CHEBI:15378"/>
        <dbReference type="ChEBI" id="CHEBI:57856"/>
        <dbReference type="ChEBI" id="CHEBI:59789"/>
        <dbReference type="ChEBI" id="CHEBI:74495"/>
        <dbReference type="ChEBI" id="CHEBI:82748"/>
        <dbReference type="EC" id="2.1.1.207"/>
    </reaction>
</comment>
<evidence type="ECO:0000256" key="4">
    <source>
        <dbReference type="ARBA" id="ARBA00022691"/>
    </source>
</evidence>
<dbReference type="GO" id="GO:0003723">
    <property type="term" value="F:RNA binding"/>
    <property type="evidence" value="ECO:0007669"/>
    <property type="project" value="InterPro"/>
</dbReference>
<evidence type="ECO:0000256" key="2">
    <source>
        <dbReference type="ARBA" id="ARBA00022603"/>
    </source>
</evidence>
<comment type="catalytic activity">
    <reaction evidence="6">
        <text>5-carboxymethylaminomethyluridine(34) in tRNA(Leu) + S-adenosyl-L-methionine = 5-carboxymethylaminomethyl-2'-O-methyluridine(34) in tRNA(Leu) + S-adenosyl-L-homocysteine + H(+)</text>
        <dbReference type="Rhea" id="RHEA:43088"/>
        <dbReference type="Rhea" id="RHEA-COMP:10333"/>
        <dbReference type="Rhea" id="RHEA-COMP:10334"/>
        <dbReference type="ChEBI" id="CHEBI:15378"/>
        <dbReference type="ChEBI" id="CHEBI:57856"/>
        <dbReference type="ChEBI" id="CHEBI:59789"/>
        <dbReference type="ChEBI" id="CHEBI:74508"/>
        <dbReference type="ChEBI" id="CHEBI:74511"/>
        <dbReference type="EC" id="2.1.1.207"/>
    </reaction>
</comment>
<dbReference type="InterPro" id="IPR029026">
    <property type="entry name" value="tRNA_m1G_MTases_N"/>
</dbReference>
<reference evidence="9 10" key="1">
    <citation type="submission" date="2013-06" db="EMBL/GenBank/DDBJ databases">
        <title>The Genome Sequence of Acinetobacter rudis CIP 110305.</title>
        <authorList>
            <consortium name="The Broad Institute Genome Sequencing Platform"/>
            <consortium name="The Broad Institute Genome Sequencing Center for Infectious Disease"/>
            <person name="Cerqueira G."/>
            <person name="Feldgarden M."/>
            <person name="Courvalin P."/>
            <person name="Perichon B."/>
            <person name="Grillot-Courvalin C."/>
            <person name="Clermont D."/>
            <person name="Rocha E."/>
            <person name="Yoon E.-J."/>
            <person name="Nemec A."/>
            <person name="Young S.K."/>
            <person name="Zeng Q."/>
            <person name="Gargeya S."/>
            <person name="Fitzgerald M."/>
            <person name="Abouelleil A."/>
            <person name="Alvarado L."/>
            <person name="Berlin A.M."/>
            <person name="Chapman S.B."/>
            <person name="Dewar J."/>
            <person name="Goldberg J."/>
            <person name="Griggs A."/>
            <person name="Gujja S."/>
            <person name="Hansen M."/>
            <person name="Howarth C."/>
            <person name="Imamovic A."/>
            <person name="Larimer J."/>
            <person name="McCowan C."/>
            <person name="Murphy C."/>
            <person name="Pearson M."/>
            <person name="Priest M."/>
            <person name="Roberts A."/>
            <person name="Saif S."/>
            <person name="Shea T."/>
            <person name="Sykes S."/>
            <person name="Wortman J."/>
            <person name="Nusbaum C."/>
            <person name="Birren B."/>
        </authorList>
    </citation>
    <scope>NUCLEOTIDE SEQUENCE [LARGE SCALE GENOMIC DNA]</scope>
    <source>
        <strain evidence="9 10">CIP 110305</strain>
    </source>
</reference>
<comment type="caution">
    <text evidence="9">The sequence shown here is derived from an EMBL/GenBank/DDBJ whole genome shotgun (WGS) entry which is preliminary data.</text>
</comment>
<name>S3PM76_9GAMM</name>
<dbReference type="GO" id="GO:0141098">
    <property type="term" value="F:tRNA (cytidine(34)-2'-O)-methyltransferase activity"/>
    <property type="evidence" value="ECO:0007669"/>
    <property type="project" value="RHEA"/>
</dbReference>
<evidence type="ECO:0000259" key="8">
    <source>
        <dbReference type="Pfam" id="PF00588"/>
    </source>
</evidence>
<dbReference type="eggNOG" id="COG0219">
    <property type="taxonomic scope" value="Bacteria"/>
</dbReference>
<feature type="domain" description="tRNA/rRNA methyltransferase SpoU type" evidence="8">
    <location>
        <begin position="2"/>
        <end position="147"/>
    </location>
</feature>
<dbReference type="Pfam" id="PF00588">
    <property type="entry name" value="SpoU_methylase"/>
    <property type="match status" value="1"/>
</dbReference>
<dbReference type="EMBL" id="ATGI01000006">
    <property type="protein sequence ID" value="EPF79911.1"/>
    <property type="molecule type" value="Genomic_DNA"/>
</dbReference>
<dbReference type="HAMAP" id="MF_01885">
    <property type="entry name" value="tRNA_methyltr_TrmL"/>
    <property type="match status" value="1"/>
</dbReference>
<dbReference type="GO" id="GO:0002130">
    <property type="term" value="P:wobble position ribose methylation"/>
    <property type="evidence" value="ECO:0007669"/>
    <property type="project" value="TreeGrafter"/>
</dbReference>
<dbReference type="RefSeq" id="WP_016655229.1">
    <property type="nucleotide sequence ID" value="NZ_KE340351.1"/>
</dbReference>
<feature type="binding site" evidence="6 7">
    <location>
        <position position="105"/>
    </location>
    <ligand>
        <name>S-adenosyl-L-methionine</name>
        <dbReference type="ChEBI" id="CHEBI:59789"/>
    </ligand>
</feature>
<evidence type="ECO:0000256" key="6">
    <source>
        <dbReference type="HAMAP-Rule" id="MF_01885"/>
    </source>
</evidence>
<comment type="similarity">
    <text evidence="6">Belongs to the class IV-like SAM-binding methyltransferase superfamily. RNA methyltransferase TrmH family. TrmL subfamily.</text>
</comment>
<dbReference type="PIRSF" id="PIRSF029256">
    <property type="entry name" value="SpoU_TrmH_prd"/>
    <property type="match status" value="1"/>
</dbReference>
<keyword evidence="3 6" id="KW-0808">Transferase</keyword>
<dbReference type="OrthoDB" id="9789043at2"/>
<feature type="binding site" evidence="6 7">
    <location>
        <position position="127"/>
    </location>
    <ligand>
        <name>S-adenosyl-L-methionine</name>
        <dbReference type="ChEBI" id="CHEBI:59789"/>
    </ligand>
</feature>
<evidence type="ECO:0000256" key="7">
    <source>
        <dbReference type="PIRSR" id="PIRSR029256-1"/>
    </source>
</evidence>
<feature type="binding site" evidence="6 7">
    <location>
        <position position="135"/>
    </location>
    <ligand>
        <name>S-adenosyl-L-methionine</name>
        <dbReference type="ChEBI" id="CHEBI:59789"/>
    </ligand>
</feature>
<keyword evidence="10" id="KW-1185">Reference proteome</keyword>
<protein>
    <recommendedName>
        <fullName evidence="6">tRNA (cytidine(34)-2'-O)-methyltransferase</fullName>
        <ecNumber evidence="6">2.1.1.207</ecNumber>
    </recommendedName>
    <alternativeName>
        <fullName evidence="6">tRNA (cytidine/uridine-2'-O-)-methyltransferase TrmL</fullName>
    </alternativeName>
</protein>
<dbReference type="InterPro" id="IPR029028">
    <property type="entry name" value="Alpha/beta_knot_MTases"/>
</dbReference>
<organism evidence="9 10">
    <name type="scientific">Acinetobacter rudis CIP 110305</name>
    <dbReference type="NCBI Taxonomy" id="421052"/>
    <lineage>
        <taxon>Bacteria</taxon>
        <taxon>Pseudomonadati</taxon>
        <taxon>Pseudomonadota</taxon>
        <taxon>Gammaproteobacteria</taxon>
        <taxon>Moraxellales</taxon>
        <taxon>Moraxellaceae</taxon>
        <taxon>Acinetobacter</taxon>
    </lineage>
</organism>
<accession>S3PM76</accession>